<accession>A0AAU7JB78</accession>
<reference evidence="1" key="1">
    <citation type="submission" date="2024-05" db="EMBL/GenBank/DDBJ databases">
        <authorList>
            <person name="Kim S."/>
            <person name="Heo J."/>
            <person name="Choi H."/>
            <person name="Choi Y."/>
            <person name="Kwon S.-W."/>
            <person name="Kim Y."/>
        </authorList>
    </citation>
    <scope>NUCLEOTIDE SEQUENCE</scope>
    <source>
        <strain evidence="1">KACC 23698</strain>
    </source>
</reference>
<dbReference type="PANTHER" id="PTHR37418:SF1">
    <property type="entry name" value="3-KETO-5-AMINOHEXANOATE CLEAVAGE PROTEIN"/>
    <property type="match status" value="1"/>
</dbReference>
<dbReference type="InterPro" id="IPR013785">
    <property type="entry name" value="Aldolase_TIM"/>
</dbReference>
<dbReference type="Pfam" id="PF05853">
    <property type="entry name" value="BKACE"/>
    <property type="match status" value="1"/>
</dbReference>
<dbReference type="RefSeq" id="WP_406854236.1">
    <property type="nucleotide sequence ID" value="NZ_CP157484.1"/>
</dbReference>
<gene>
    <name evidence="1" type="ORF">ABEG18_16980</name>
</gene>
<protein>
    <submittedName>
        <fullName evidence="1">3-keto-5-aminohexanoate cleavage protein</fullName>
    </submittedName>
</protein>
<organism evidence="1">
    <name type="scientific">Alsobacter sp. KACC 23698</name>
    <dbReference type="NCBI Taxonomy" id="3149229"/>
    <lineage>
        <taxon>Bacteria</taxon>
        <taxon>Pseudomonadati</taxon>
        <taxon>Pseudomonadota</taxon>
        <taxon>Alphaproteobacteria</taxon>
        <taxon>Hyphomicrobiales</taxon>
        <taxon>Alsobacteraceae</taxon>
        <taxon>Alsobacter</taxon>
    </lineage>
</organism>
<dbReference type="Gene3D" id="3.20.20.70">
    <property type="entry name" value="Aldolase class I"/>
    <property type="match status" value="1"/>
</dbReference>
<dbReference type="InterPro" id="IPR008567">
    <property type="entry name" value="BKACE"/>
</dbReference>
<sequence>MKPLTIMVAPNGARRMPSDHANLPITIEATARVCAEVHAGGAQAVHVHVRDAQGLHTLDADLYKQASLAIRREAGDDLVLQITTEAVGRFTPAEQIATVRAVRPEAVSIALKELIPDEAAIAEGAEFYAWAHREGMAVQHILYSVEETERFVSLVARGVLPGERHSVIFPLGRYATGQESSPAELIPLLACLDRHGQLDRTDWMVCAFGRAETPSLVAAAALGGECRIGFENSFFNADGSRAESNAERLEDLRRGLAGVPRPRANRDDALRALGRPF</sequence>
<dbReference type="GO" id="GO:0043720">
    <property type="term" value="F:3-keto-5-aminohexanoate cleavage activity"/>
    <property type="evidence" value="ECO:0007669"/>
    <property type="project" value="InterPro"/>
</dbReference>
<evidence type="ECO:0000313" key="1">
    <source>
        <dbReference type="EMBL" id="XBO37415.1"/>
    </source>
</evidence>
<dbReference type="AlphaFoldDB" id="A0AAU7JB78"/>
<proteinExistence type="predicted"/>
<dbReference type="PANTHER" id="PTHR37418">
    <property type="entry name" value="3-KETO-5-AMINOHEXANOATE CLEAVAGE ENZYME-RELATED"/>
    <property type="match status" value="1"/>
</dbReference>
<name>A0AAU7JB78_9HYPH</name>
<dbReference type="EMBL" id="CP157484">
    <property type="protein sequence ID" value="XBO37415.1"/>
    <property type="molecule type" value="Genomic_DNA"/>
</dbReference>